<name>A0A645JMY1_9ZZZZ</name>
<comment type="caution">
    <text evidence="1">The sequence shown here is derived from an EMBL/GenBank/DDBJ whole genome shotgun (WGS) entry which is preliminary data.</text>
</comment>
<evidence type="ECO:0000313" key="1">
    <source>
        <dbReference type="EMBL" id="MPN64652.1"/>
    </source>
</evidence>
<protein>
    <submittedName>
        <fullName evidence="1">Uncharacterized protein</fullName>
    </submittedName>
</protein>
<dbReference type="EMBL" id="VSSQ01145819">
    <property type="protein sequence ID" value="MPN64652.1"/>
    <property type="molecule type" value="Genomic_DNA"/>
</dbReference>
<organism evidence="1">
    <name type="scientific">bioreactor metagenome</name>
    <dbReference type="NCBI Taxonomy" id="1076179"/>
    <lineage>
        <taxon>unclassified sequences</taxon>
        <taxon>metagenomes</taxon>
        <taxon>ecological metagenomes</taxon>
    </lineage>
</organism>
<gene>
    <name evidence="1" type="ORF">SDC9_212428</name>
</gene>
<sequence>MIFLKGTPIGKEIRFFPELSPRRPLVITEHLGPDGKAVFEAQLHDLAKSLGMLKIVSGHRAQIISRIKLLQQKGGFRINLRHAVKVNRARKHGILPVKSYLPGHPARIGLEEHHPSCDHMVFVDQGDVAVDGRIKEGGAGQKNHAQ</sequence>
<reference evidence="1" key="1">
    <citation type="submission" date="2019-08" db="EMBL/GenBank/DDBJ databases">
        <authorList>
            <person name="Kucharzyk K."/>
            <person name="Murdoch R.W."/>
            <person name="Higgins S."/>
            <person name="Loffler F."/>
        </authorList>
    </citation>
    <scope>NUCLEOTIDE SEQUENCE</scope>
</reference>
<proteinExistence type="predicted"/>
<accession>A0A645JMY1</accession>
<dbReference type="AlphaFoldDB" id="A0A645JMY1"/>